<dbReference type="EMBL" id="JAUTDP010000010">
    <property type="protein sequence ID" value="KAK3395460.1"/>
    <property type="molecule type" value="Genomic_DNA"/>
</dbReference>
<dbReference type="Pfam" id="PF00857">
    <property type="entry name" value="Isochorismatase"/>
    <property type="match status" value="1"/>
</dbReference>
<evidence type="ECO:0000256" key="1">
    <source>
        <dbReference type="ARBA" id="ARBA00006336"/>
    </source>
</evidence>
<dbReference type="AlphaFoldDB" id="A0AAE0P9C7"/>
<dbReference type="InterPro" id="IPR036380">
    <property type="entry name" value="Isochorismatase-like_sf"/>
</dbReference>
<dbReference type="InterPro" id="IPR052347">
    <property type="entry name" value="Isochorismatase_Nicotinamidase"/>
</dbReference>
<organism evidence="9 10">
    <name type="scientific">Sordaria brevicollis</name>
    <dbReference type="NCBI Taxonomy" id="83679"/>
    <lineage>
        <taxon>Eukaryota</taxon>
        <taxon>Fungi</taxon>
        <taxon>Dikarya</taxon>
        <taxon>Ascomycota</taxon>
        <taxon>Pezizomycotina</taxon>
        <taxon>Sordariomycetes</taxon>
        <taxon>Sordariomycetidae</taxon>
        <taxon>Sordariales</taxon>
        <taxon>Sordariaceae</taxon>
        <taxon>Sordaria</taxon>
    </lineage>
</organism>
<dbReference type="PANTHER" id="PTHR11080">
    <property type="entry name" value="PYRAZINAMIDASE/NICOTINAMIDASE"/>
    <property type="match status" value="1"/>
</dbReference>
<comment type="caution">
    <text evidence="9">The sequence shown here is derived from an EMBL/GenBank/DDBJ whole genome shotgun (WGS) entry which is preliminary data.</text>
</comment>
<dbReference type="Gene3D" id="3.40.50.850">
    <property type="entry name" value="Isochorismatase-like"/>
    <property type="match status" value="1"/>
</dbReference>
<keyword evidence="10" id="KW-1185">Reference proteome</keyword>
<evidence type="ECO:0000313" key="9">
    <source>
        <dbReference type="EMBL" id="KAK3395460.1"/>
    </source>
</evidence>
<dbReference type="SUPFAM" id="SSF52499">
    <property type="entry name" value="Isochorismatase-like hydrolases"/>
    <property type="match status" value="1"/>
</dbReference>
<name>A0AAE0P9C7_SORBR</name>
<feature type="domain" description="Isochorismatase-like" evidence="8">
    <location>
        <begin position="148"/>
        <end position="288"/>
    </location>
</feature>
<proteinExistence type="inferred from homology"/>
<evidence type="ECO:0000259" key="8">
    <source>
        <dbReference type="Pfam" id="PF00857"/>
    </source>
</evidence>
<evidence type="ECO:0000256" key="4">
    <source>
        <dbReference type="ARBA" id="ARBA00022801"/>
    </source>
</evidence>
<evidence type="ECO:0000256" key="7">
    <source>
        <dbReference type="ARBA" id="ARBA00043224"/>
    </source>
</evidence>
<evidence type="ECO:0000313" key="10">
    <source>
        <dbReference type="Proteomes" id="UP001281003"/>
    </source>
</evidence>
<dbReference type="PANTHER" id="PTHR11080:SF2">
    <property type="entry name" value="LD05707P"/>
    <property type="match status" value="1"/>
</dbReference>
<reference evidence="9" key="1">
    <citation type="journal article" date="2023" name="Mol. Phylogenet. Evol.">
        <title>Genome-scale phylogeny and comparative genomics of the fungal order Sordariales.</title>
        <authorList>
            <person name="Hensen N."/>
            <person name="Bonometti L."/>
            <person name="Westerberg I."/>
            <person name="Brannstrom I.O."/>
            <person name="Guillou S."/>
            <person name="Cros-Aarteil S."/>
            <person name="Calhoun S."/>
            <person name="Haridas S."/>
            <person name="Kuo A."/>
            <person name="Mondo S."/>
            <person name="Pangilinan J."/>
            <person name="Riley R."/>
            <person name="LaButti K."/>
            <person name="Andreopoulos B."/>
            <person name="Lipzen A."/>
            <person name="Chen C."/>
            <person name="Yan M."/>
            <person name="Daum C."/>
            <person name="Ng V."/>
            <person name="Clum A."/>
            <person name="Steindorff A."/>
            <person name="Ohm R.A."/>
            <person name="Martin F."/>
            <person name="Silar P."/>
            <person name="Natvig D.O."/>
            <person name="Lalanne C."/>
            <person name="Gautier V."/>
            <person name="Ament-Velasquez S.L."/>
            <person name="Kruys A."/>
            <person name="Hutchinson M.I."/>
            <person name="Powell A.J."/>
            <person name="Barry K."/>
            <person name="Miller A.N."/>
            <person name="Grigoriev I.V."/>
            <person name="Debuchy R."/>
            <person name="Gladieux P."/>
            <person name="Hiltunen Thoren M."/>
            <person name="Johannesson H."/>
        </authorList>
    </citation>
    <scope>NUCLEOTIDE SEQUENCE</scope>
    <source>
        <strain evidence="9">FGSC 1904</strain>
    </source>
</reference>
<dbReference type="Proteomes" id="UP001281003">
    <property type="component" value="Unassembled WGS sequence"/>
</dbReference>
<comment type="pathway">
    <text evidence="5">Cofactor biosynthesis; nicotinate biosynthesis; nicotinate from nicotinamide: step 1/1.</text>
</comment>
<dbReference type="InterPro" id="IPR000868">
    <property type="entry name" value="Isochorismatase-like_dom"/>
</dbReference>
<dbReference type="GO" id="GO:0019363">
    <property type="term" value="P:pyridine nucleotide biosynthetic process"/>
    <property type="evidence" value="ECO:0007669"/>
    <property type="project" value="UniProtKB-KW"/>
</dbReference>
<dbReference type="EC" id="3.5.1.19" evidence="6"/>
<dbReference type="GO" id="GO:0046872">
    <property type="term" value="F:metal ion binding"/>
    <property type="evidence" value="ECO:0007669"/>
    <property type="project" value="UniProtKB-KW"/>
</dbReference>
<evidence type="ECO:0000256" key="3">
    <source>
        <dbReference type="ARBA" id="ARBA00022723"/>
    </source>
</evidence>
<evidence type="ECO:0000256" key="6">
    <source>
        <dbReference type="ARBA" id="ARBA00039017"/>
    </source>
</evidence>
<reference evidence="9" key="2">
    <citation type="submission" date="2023-07" db="EMBL/GenBank/DDBJ databases">
        <authorList>
            <consortium name="Lawrence Berkeley National Laboratory"/>
            <person name="Haridas S."/>
            <person name="Hensen N."/>
            <person name="Bonometti L."/>
            <person name="Westerberg I."/>
            <person name="Brannstrom I.O."/>
            <person name="Guillou S."/>
            <person name="Cros-Aarteil S."/>
            <person name="Calhoun S."/>
            <person name="Kuo A."/>
            <person name="Mondo S."/>
            <person name="Pangilinan J."/>
            <person name="Riley R."/>
            <person name="LaButti K."/>
            <person name="Andreopoulos B."/>
            <person name="Lipzen A."/>
            <person name="Chen C."/>
            <person name="Yanf M."/>
            <person name="Daum C."/>
            <person name="Ng V."/>
            <person name="Clum A."/>
            <person name="Steindorff A."/>
            <person name="Ohm R."/>
            <person name="Martin F."/>
            <person name="Silar P."/>
            <person name="Natvig D."/>
            <person name="Lalanne C."/>
            <person name="Gautier V."/>
            <person name="Ament-velasquez S.L."/>
            <person name="Kruys A."/>
            <person name="Hutchinson M.I."/>
            <person name="Powell A.J."/>
            <person name="Barry K."/>
            <person name="Miller A.N."/>
            <person name="Grigoriev I.V."/>
            <person name="Debuchy R."/>
            <person name="Gladieux P."/>
            <person name="Thoren M.H."/>
            <person name="Johannesson H."/>
        </authorList>
    </citation>
    <scope>NUCLEOTIDE SEQUENCE</scope>
    <source>
        <strain evidence="9">FGSC 1904</strain>
    </source>
</reference>
<comment type="similarity">
    <text evidence="1">Belongs to the isochorismatase family.</text>
</comment>
<accession>A0AAE0P9C7</accession>
<protein>
    <recommendedName>
        <fullName evidence="6">nicotinamidase</fullName>
        <ecNumber evidence="6">3.5.1.19</ecNumber>
    </recommendedName>
    <alternativeName>
        <fullName evidence="7">Nicotinamide deamidase</fullName>
    </alternativeName>
</protein>
<dbReference type="GO" id="GO:0008936">
    <property type="term" value="F:nicotinamidase activity"/>
    <property type="evidence" value="ECO:0007669"/>
    <property type="project" value="UniProtKB-EC"/>
</dbReference>
<dbReference type="CDD" id="cd01011">
    <property type="entry name" value="nicotinamidase"/>
    <property type="match status" value="1"/>
</dbReference>
<sequence>MFSPKLDMVAMDNHAACINRCSPSPEERSMGLLEWLLPKSIFNVSQAALLDNERVAQPEPEPEFRPALLVVDMQEDFCPPNGSLAVTDGRSITPLINTLLSSPSFVLRVATKDWHPPNHISFASNHDHTSSTSSTSSSAVTCCPEPNTKAVPFVSTTTVTNPHNPSESYTTRLWPIHCVAGTPGASLIPELDISKIDKVLEKGTDPRVEMYSAFYDPFTSPRVSDSGLADLLKGANVTHVYVVGLAADYCVWSTAMDAHREGFETVVVEEATKPVDEEGWRKCKEALEKEAGKGVKVVRWEGEEVGRLFPGGVAPSGEEVEEEKV</sequence>
<evidence type="ECO:0000256" key="2">
    <source>
        <dbReference type="ARBA" id="ARBA00022642"/>
    </source>
</evidence>
<keyword evidence="4" id="KW-0378">Hydrolase</keyword>
<gene>
    <name evidence="9" type="ORF">B0T20DRAFT_486801</name>
</gene>
<evidence type="ECO:0000256" key="5">
    <source>
        <dbReference type="ARBA" id="ARBA00037900"/>
    </source>
</evidence>
<keyword evidence="2" id="KW-0662">Pyridine nucleotide biosynthesis</keyword>
<keyword evidence="3" id="KW-0479">Metal-binding</keyword>